<gene>
    <name evidence="1" type="ORF">P3W55_16715</name>
</gene>
<proteinExistence type="predicted"/>
<evidence type="ECO:0000313" key="2">
    <source>
        <dbReference type="Proteomes" id="UP001220662"/>
    </source>
</evidence>
<evidence type="ECO:0000313" key="1">
    <source>
        <dbReference type="EMBL" id="MDF3843357.1"/>
    </source>
</evidence>
<organism evidence="1 2">
    <name type="scientific">Pseudomonas citronellolis</name>
    <dbReference type="NCBI Taxonomy" id="53408"/>
    <lineage>
        <taxon>Bacteria</taxon>
        <taxon>Pseudomonadati</taxon>
        <taxon>Pseudomonadota</taxon>
        <taxon>Gammaproteobacteria</taxon>
        <taxon>Pseudomonadales</taxon>
        <taxon>Pseudomonadaceae</taxon>
        <taxon>Pseudomonas</taxon>
    </lineage>
</organism>
<dbReference type="EMBL" id="JARJLR010000270">
    <property type="protein sequence ID" value="MDF3843357.1"/>
    <property type="molecule type" value="Genomic_DNA"/>
</dbReference>
<sequence length="216" mass="24197">MEGHTVDTFLNLAVGLAGALIGGYCTLRGTKISHELATKKEADAERERMVSTLMLLRTEINAAWSIFKDEIGDELLAQDDGTPHRTIFPIGESPFPLFNSAPQALNLLPHELAQDIVRFYMRAKGLIAMIEINNRDYEQALQYARSQLASYLDRARQQNMEMPEDMQQRIFEGSVDFMVALLGMGSIADGMRNLARELEPIVRRITTAVDNLLVPT</sequence>
<dbReference type="RefSeq" id="WP_276215011.1">
    <property type="nucleotide sequence ID" value="NZ_CP141948.1"/>
</dbReference>
<dbReference type="Proteomes" id="UP001220662">
    <property type="component" value="Unassembled WGS sequence"/>
</dbReference>
<protein>
    <submittedName>
        <fullName evidence="1">Uncharacterized protein</fullName>
    </submittedName>
</protein>
<comment type="caution">
    <text evidence="1">The sequence shown here is derived from an EMBL/GenBank/DDBJ whole genome shotgun (WGS) entry which is preliminary data.</text>
</comment>
<accession>A0AAW6PA07</accession>
<dbReference type="AlphaFoldDB" id="A0AAW6PA07"/>
<reference evidence="1" key="1">
    <citation type="submission" date="2023-03" db="EMBL/GenBank/DDBJ databases">
        <title>Draft assemblies of triclosan tolerant bacteria isolated from returned activated sludge.</title>
        <authorList>
            <person name="Van Hamelsveld S."/>
        </authorList>
    </citation>
    <scope>NUCLEOTIDE SEQUENCE</scope>
    <source>
        <strain evidence="1">GW210015_S63</strain>
    </source>
</reference>
<name>A0AAW6PA07_9PSED</name>